<accession>A0AAD8NJR9</accession>
<protein>
    <submittedName>
        <fullName evidence="2">Uncharacterized protein</fullName>
    </submittedName>
</protein>
<dbReference type="AlphaFoldDB" id="A0AAD8NJR9"/>
<organism evidence="2 3">
    <name type="scientific">Tagetes erecta</name>
    <name type="common">African marigold</name>
    <dbReference type="NCBI Taxonomy" id="13708"/>
    <lineage>
        <taxon>Eukaryota</taxon>
        <taxon>Viridiplantae</taxon>
        <taxon>Streptophyta</taxon>
        <taxon>Embryophyta</taxon>
        <taxon>Tracheophyta</taxon>
        <taxon>Spermatophyta</taxon>
        <taxon>Magnoliopsida</taxon>
        <taxon>eudicotyledons</taxon>
        <taxon>Gunneridae</taxon>
        <taxon>Pentapetalae</taxon>
        <taxon>asterids</taxon>
        <taxon>campanulids</taxon>
        <taxon>Asterales</taxon>
        <taxon>Asteraceae</taxon>
        <taxon>Asteroideae</taxon>
        <taxon>Heliantheae alliance</taxon>
        <taxon>Tageteae</taxon>
        <taxon>Tagetes</taxon>
    </lineage>
</organism>
<gene>
    <name evidence="2" type="ORF">QVD17_27720</name>
</gene>
<evidence type="ECO:0000313" key="3">
    <source>
        <dbReference type="Proteomes" id="UP001229421"/>
    </source>
</evidence>
<keyword evidence="3" id="KW-1185">Reference proteome</keyword>
<dbReference type="Proteomes" id="UP001229421">
    <property type="component" value="Unassembled WGS sequence"/>
</dbReference>
<feature type="transmembrane region" description="Helical" evidence="1">
    <location>
        <begin position="17"/>
        <end position="35"/>
    </location>
</feature>
<sequence length="86" mass="9692">MIQSFEAVALCSLSRTISLYLILCCITGFIVIKVSSKGKHISKSSFSFYTNTRTVLFDPLSPNHHLLSVSHLFLCTNLSKIYQIQH</sequence>
<reference evidence="2" key="1">
    <citation type="journal article" date="2023" name="bioRxiv">
        <title>Improved chromosome-level genome assembly for marigold (Tagetes erecta).</title>
        <authorList>
            <person name="Jiang F."/>
            <person name="Yuan L."/>
            <person name="Wang S."/>
            <person name="Wang H."/>
            <person name="Xu D."/>
            <person name="Wang A."/>
            <person name="Fan W."/>
        </authorList>
    </citation>
    <scope>NUCLEOTIDE SEQUENCE</scope>
    <source>
        <strain evidence="2">WSJ</strain>
        <tissue evidence="2">Leaf</tissue>
    </source>
</reference>
<comment type="caution">
    <text evidence="2">The sequence shown here is derived from an EMBL/GenBank/DDBJ whole genome shotgun (WGS) entry which is preliminary data.</text>
</comment>
<evidence type="ECO:0000256" key="1">
    <source>
        <dbReference type="SAM" id="Phobius"/>
    </source>
</evidence>
<evidence type="ECO:0000313" key="2">
    <source>
        <dbReference type="EMBL" id="KAK1418575.1"/>
    </source>
</evidence>
<name>A0AAD8NJR9_TARER</name>
<keyword evidence="1" id="KW-0472">Membrane</keyword>
<keyword evidence="1" id="KW-1133">Transmembrane helix</keyword>
<keyword evidence="1" id="KW-0812">Transmembrane</keyword>
<dbReference type="EMBL" id="JAUHHV010000007">
    <property type="protein sequence ID" value="KAK1418575.1"/>
    <property type="molecule type" value="Genomic_DNA"/>
</dbReference>
<proteinExistence type="predicted"/>